<evidence type="ECO:0000256" key="3">
    <source>
        <dbReference type="ARBA" id="ARBA00023295"/>
    </source>
</evidence>
<dbReference type="SUPFAM" id="SSF55383">
    <property type="entry name" value="Copper amine oxidase, domain N"/>
    <property type="match status" value="1"/>
</dbReference>
<dbReference type="Gene3D" id="3.20.20.80">
    <property type="entry name" value="Glycosidases"/>
    <property type="match status" value="1"/>
</dbReference>
<proteinExistence type="inferred from homology"/>
<dbReference type="InterPro" id="IPR017853">
    <property type="entry name" value="GH"/>
</dbReference>
<organism evidence="4 5">
    <name type="scientific">Paenibacillus hunanensis</name>
    <dbReference type="NCBI Taxonomy" id="539262"/>
    <lineage>
        <taxon>Bacteria</taxon>
        <taxon>Bacillati</taxon>
        <taxon>Bacillota</taxon>
        <taxon>Bacilli</taxon>
        <taxon>Bacillales</taxon>
        <taxon>Paenibacillaceae</taxon>
        <taxon>Paenibacillus</taxon>
    </lineage>
</organism>
<dbReference type="InterPro" id="IPR018077">
    <property type="entry name" value="Glyco_hydro_fam25_subgr"/>
</dbReference>
<keyword evidence="3" id="KW-0326">Glycosidase</keyword>
<evidence type="ECO:0000256" key="1">
    <source>
        <dbReference type="ARBA" id="ARBA00010646"/>
    </source>
</evidence>
<dbReference type="Proteomes" id="UP001185028">
    <property type="component" value="Unassembled WGS sequence"/>
</dbReference>
<sequence>MQAGQSGNAQGIDVSRYQGTIDWKRVKAAGKTFVFAKASQGATYRDSTFTSNIQGARAAGLFVGAYHFLTATSSVTAQAEAAHFVTVMQSVGAMDLPPVMDYENNPNSLTTQQINTVALTFLQEVERLSGHRPIVYTGNSFGQNFNAPLGIYDLWIARYSSSGIAPKDTAAWKQWTFWQYSDAGQVDGIKGPVDLNQFQGSIELLQRYIQQSKASSRSSDVIASKSLPQQKSSSSGVVQADAVSSVGSASTEVPEPVAPAPIPTAVTYVGGTQTVQATGLLIDNKNYIPLRELQSVFGFTVGFDAATKTAMVNGQPIQDGRLVNNRTYVQAAPLVASFHGTLSWDNESKSLTIHKG</sequence>
<dbReference type="Pfam" id="PF01183">
    <property type="entry name" value="Glyco_hydro_25"/>
    <property type="match status" value="1"/>
</dbReference>
<dbReference type="PANTHER" id="PTHR34135">
    <property type="entry name" value="LYSOZYME"/>
    <property type="match status" value="1"/>
</dbReference>
<evidence type="ECO:0000256" key="2">
    <source>
        <dbReference type="ARBA" id="ARBA00022801"/>
    </source>
</evidence>
<keyword evidence="5" id="KW-1185">Reference proteome</keyword>
<dbReference type="SUPFAM" id="SSF51445">
    <property type="entry name" value="(Trans)glycosidases"/>
    <property type="match status" value="1"/>
</dbReference>
<comment type="caution">
    <text evidence="4">The sequence shown here is derived from an EMBL/GenBank/DDBJ whole genome shotgun (WGS) entry which is preliminary data.</text>
</comment>
<dbReference type="CDD" id="cd00599">
    <property type="entry name" value="GH25_muramidase"/>
    <property type="match status" value="1"/>
</dbReference>
<keyword evidence="2" id="KW-0378">Hydrolase</keyword>
<accession>A0ABU1J646</accession>
<evidence type="ECO:0000313" key="4">
    <source>
        <dbReference type="EMBL" id="MDR6246676.1"/>
    </source>
</evidence>
<name>A0ABU1J646_9BACL</name>
<dbReference type="InterPro" id="IPR002053">
    <property type="entry name" value="Glyco_hydro_25"/>
</dbReference>
<dbReference type="EMBL" id="JAVDQH010000036">
    <property type="protein sequence ID" value="MDR6246676.1"/>
    <property type="molecule type" value="Genomic_DNA"/>
</dbReference>
<dbReference type="SMART" id="SM00641">
    <property type="entry name" value="Glyco_25"/>
    <property type="match status" value="1"/>
</dbReference>
<protein>
    <submittedName>
        <fullName evidence="4">Lysozyme</fullName>
    </submittedName>
</protein>
<dbReference type="PANTHER" id="PTHR34135:SF2">
    <property type="entry name" value="LYSOZYME"/>
    <property type="match status" value="1"/>
</dbReference>
<dbReference type="RefSeq" id="WP_188778637.1">
    <property type="nucleotide sequence ID" value="NZ_BMMB01000021.1"/>
</dbReference>
<comment type="similarity">
    <text evidence="1">Belongs to the glycosyl hydrolase 25 family.</text>
</comment>
<gene>
    <name evidence="4" type="ORF">JOC58_004621</name>
</gene>
<evidence type="ECO:0000313" key="5">
    <source>
        <dbReference type="Proteomes" id="UP001185028"/>
    </source>
</evidence>
<dbReference type="InterPro" id="IPR036582">
    <property type="entry name" value="Mao_N_sf"/>
</dbReference>
<reference evidence="4 5" key="1">
    <citation type="submission" date="2023-07" db="EMBL/GenBank/DDBJ databases">
        <title>Genomic Encyclopedia of Type Strains, Phase IV (KMG-IV): sequencing the most valuable type-strain genomes for metagenomic binning, comparative biology and taxonomic classification.</title>
        <authorList>
            <person name="Goeker M."/>
        </authorList>
    </citation>
    <scope>NUCLEOTIDE SEQUENCE [LARGE SCALE GENOMIC DNA]</scope>
    <source>
        <strain evidence="4 5">DSM 22170</strain>
    </source>
</reference>
<dbReference type="PROSITE" id="PS51904">
    <property type="entry name" value="GLYCOSYL_HYDROL_F25_2"/>
    <property type="match status" value="1"/>
</dbReference>